<dbReference type="InterPro" id="IPR003458">
    <property type="entry name" value="Phage_T4_Gp38_tail_assem"/>
</dbReference>
<accession>A0A433ZYK4</accession>
<evidence type="ECO:0000313" key="2">
    <source>
        <dbReference type="Proteomes" id="UP000286908"/>
    </source>
</evidence>
<gene>
    <name evidence="1" type="ORF">CKG00_13135</name>
</gene>
<name>A0A433ZYK4_MORMO</name>
<dbReference type="OrthoDB" id="8596093at2"/>
<protein>
    <recommendedName>
        <fullName evidence="3">Tail fiber assembly protein</fullName>
    </recommendedName>
</protein>
<dbReference type="EMBL" id="NRQY01000001">
    <property type="protein sequence ID" value="RUT67199.1"/>
    <property type="molecule type" value="Genomic_DNA"/>
</dbReference>
<dbReference type="Pfam" id="PF02413">
    <property type="entry name" value="Caudo_TAP"/>
    <property type="match status" value="1"/>
</dbReference>
<reference evidence="1 2" key="1">
    <citation type="submission" date="2017-08" db="EMBL/GenBank/DDBJ databases">
        <title>Draft genome sequence of pheromone producing symbiont Morganella morganii, of the female New Zealand grass grub Costelytra giveni.</title>
        <authorList>
            <person name="Laugraud A."/>
            <person name="Young S.D."/>
            <person name="Hurst M.H."/>
        </authorList>
    </citation>
    <scope>NUCLEOTIDE SEQUENCE [LARGE SCALE GENOMIC DNA]</scope>
    <source>
        <strain evidence="1 2">MMsCG</strain>
    </source>
</reference>
<dbReference type="AlphaFoldDB" id="A0A433ZYK4"/>
<evidence type="ECO:0000313" key="1">
    <source>
        <dbReference type="EMBL" id="RUT67199.1"/>
    </source>
</evidence>
<dbReference type="Proteomes" id="UP000286908">
    <property type="component" value="Unassembled WGS sequence"/>
</dbReference>
<comment type="caution">
    <text evidence="1">The sequence shown here is derived from an EMBL/GenBank/DDBJ whole genome shotgun (WGS) entry which is preliminary data.</text>
</comment>
<proteinExistence type="predicted"/>
<organism evidence="1 2">
    <name type="scientific">Morganella morganii</name>
    <name type="common">Proteus morganii</name>
    <dbReference type="NCBI Taxonomy" id="582"/>
    <lineage>
        <taxon>Bacteria</taxon>
        <taxon>Pseudomonadati</taxon>
        <taxon>Pseudomonadota</taxon>
        <taxon>Gammaproteobacteria</taxon>
        <taxon>Enterobacterales</taxon>
        <taxon>Morganellaceae</taxon>
        <taxon>Morganella</taxon>
    </lineage>
</organism>
<evidence type="ECO:0008006" key="3">
    <source>
        <dbReference type="Google" id="ProtNLM"/>
    </source>
</evidence>
<sequence>MNYYKDKSGIVYAYDDEQMAVIDRINAPDFDSEKEQVPDIFFEIDEKIKGMQKMTAKEVDAHINPPVTKEQHIQQAETKKQALIAEANQKTQMWQTQLILGIITEEDKASLKEWMLHVQEVQAVDPSLGADVVWPTPPASPAR</sequence>